<sequence length="401" mass="45683">MAKRLYQEWEGSNQFFLGGRLIFGPDVRSLGVTFILIATPVTIFCIFVARHLMQRFHYPSGIALMVVTVVYTFYVLILLLLTASRDPGIIPRNAHPLEPEEEFDLMMSPSEWSEGQTPQLQLPRTKDVMVNGVVVKVKYCNTCFLYRPPRSSHCSVCNNCVQHFDHHCPWVGQCIGLRNYRFFFFFIASTTLLCIFVFAMSAIYIKFLIDGEARTLWRAIRRSPASVFLMIYTFVAIWFVGGLTFFHLYLIGSNQTTYENFRYRYEKKENTNNLGILKNFCEVFCTSIPPSKNNFRAKVQQESFTSGNENSEIMGHIGHVSKSVADIQKGVKFMWSPIDGHALAIDIGGLHRQWSHGMKPVTENKGEFDDASLETLDTLVKGGDVRGANSRSSSWHQKNGS</sequence>
<name>A0ACC2AZV9_DIPCM</name>
<comment type="caution">
    <text evidence="1">The sequence shown here is derived from an EMBL/GenBank/DDBJ whole genome shotgun (WGS) entry which is preliminary data.</text>
</comment>
<evidence type="ECO:0000313" key="2">
    <source>
        <dbReference type="Proteomes" id="UP001162992"/>
    </source>
</evidence>
<dbReference type="Proteomes" id="UP001162992">
    <property type="component" value="Chromosome 18"/>
</dbReference>
<protein>
    <submittedName>
        <fullName evidence="1">Uncharacterized protein</fullName>
    </submittedName>
</protein>
<accession>A0ACC2AZV9</accession>
<organism evidence="1 2">
    <name type="scientific">Diphasiastrum complanatum</name>
    <name type="common">Issler's clubmoss</name>
    <name type="synonym">Lycopodium complanatum</name>
    <dbReference type="NCBI Taxonomy" id="34168"/>
    <lineage>
        <taxon>Eukaryota</taxon>
        <taxon>Viridiplantae</taxon>
        <taxon>Streptophyta</taxon>
        <taxon>Embryophyta</taxon>
        <taxon>Tracheophyta</taxon>
        <taxon>Lycopodiopsida</taxon>
        <taxon>Lycopodiales</taxon>
        <taxon>Lycopodiaceae</taxon>
        <taxon>Lycopodioideae</taxon>
        <taxon>Diphasiastrum</taxon>
    </lineage>
</organism>
<gene>
    <name evidence="1" type="ORF">O6H91_18G036400</name>
</gene>
<keyword evidence="2" id="KW-1185">Reference proteome</keyword>
<evidence type="ECO:0000313" key="1">
    <source>
        <dbReference type="EMBL" id="KAJ7523073.1"/>
    </source>
</evidence>
<proteinExistence type="predicted"/>
<reference evidence="2" key="1">
    <citation type="journal article" date="2024" name="Proc. Natl. Acad. Sci. U.S.A.">
        <title>Extraordinary preservation of gene collinearity over three hundred million years revealed in homosporous lycophytes.</title>
        <authorList>
            <person name="Li C."/>
            <person name="Wickell D."/>
            <person name="Kuo L.Y."/>
            <person name="Chen X."/>
            <person name="Nie B."/>
            <person name="Liao X."/>
            <person name="Peng D."/>
            <person name="Ji J."/>
            <person name="Jenkins J."/>
            <person name="Williams M."/>
            <person name="Shu S."/>
            <person name="Plott C."/>
            <person name="Barry K."/>
            <person name="Rajasekar S."/>
            <person name="Grimwood J."/>
            <person name="Han X."/>
            <person name="Sun S."/>
            <person name="Hou Z."/>
            <person name="He W."/>
            <person name="Dai G."/>
            <person name="Sun C."/>
            <person name="Schmutz J."/>
            <person name="Leebens-Mack J.H."/>
            <person name="Li F.W."/>
            <person name="Wang L."/>
        </authorList>
    </citation>
    <scope>NUCLEOTIDE SEQUENCE [LARGE SCALE GENOMIC DNA]</scope>
    <source>
        <strain evidence="2">cv. PW_Plant_1</strain>
    </source>
</reference>
<dbReference type="EMBL" id="CM055109">
    <property type="protein sequence ID" value="KAJ7523073.1"/>
    <property type="molecule type" value="Genomic_DNA"/>
</dbReference>